<name>A0ABX6P046_9BURK</name>
<dbReference type="EMBL" id="CP053418">
    <property type="protein sequence ID" value="QJW83428.1"/>
    <property type="molecule type" value="Genomic_DNA"/>
</dbReference>
<evidence type="ECO:0000313" key="2">
    <source>
        <dbReference type="EMBL" id="QJW83428.1"/>
    </source>
</evidence>
<feature type="region of interest" description="Disordered" evidence="1">
    <location>
        <begin position="52"/>
        <end position="217"/>
    </location>
</feature>
<reference evidence="2 3" key="1">
    <citation type="submission" date="2020-05" db="EMBL/GenBank/DDBJ databases">
        <title>Ramlibacter rhizophilus sp. nov., isolated from rhizosphere soil of national flower Mugunghwa from South Korea.</title>
        <authorList>
            <person name="Zheng-Fei Y."/>
            <person name="Huan T."/>
        </authorList>
    </citation>
    <scope>NUCLEOTIDE SEQUENCE [LARGE SCALE GENOMIC DNA]</scope>
    <source>
        <strain evidence="2 3">H242</strain>
    </source>
</reference>
<evidence type="ECO:0000313" key="3">
    <source>
        <dbReference type="Proteomes" id="UP000500826"/>
    </source>
</evidence>
<dbReference type="Pfam" id="PF07793">
    <property type="entry name" value="DUF1631"/>
    <property type="match status" value="1"/>
</dbReference>
<reference evidence="2 3" key="2">
    <citation type="submission" date="2020-05" db="EMBL/GenBank/DDBJ databases">
        <authorList>
            <person name="Khan S.A."/>
            <person name="Jeon C.O."/>
            <person name="Chun B.H."/>
        </authorList>
    </citation>
    <scope>NUCLEOTIDE SEQUENCE [LARGE SCALE GENOMIC DNA]</scope>
    <source>
        <strain evidence="2 3">H242</strain>
    </source>
</reference>
<accession>A0ABX6P046</accession>
<organism evidence="2 3">
    <name type="scientific">Ramlibacter terrae</name>
    <dbReference type="NCBI Taxonomy" id="2732511"/>
    <lineage>
        <taxon>Bacteria</taxon>
        <taxon>Pseudomonadati</taxon>
        <taxon>Pseudomonadota</taxon>
        <taxon>Betaproteobacteria</taxon>
        <taxon>Burkholderiales</taxon>
        <taxon>Comamonadaceae</taxon>
        <taxon>Ramlibacter</taxon>
    </lineage>
</organism>
<proteinExistence type="predicted"/>
<sequence length="358" mass="37627">MARHLDAALATPIAIELETLYRRALELLENADLQAASYRVLPVASVPAPVAPAQPKNGEGGTAASANAEGGGGQPMGAGGGRGGAGGGRGGNPPVPCWAAPRGPTSRTTNSATSCSSISCSPAHSPPAGAWPRPTTRRSTSNSPPSPRAPKTARPTIRPPPCSTASCRPLPGRTVRSARPAPSTRPRGAAGARRASARWSARSSRRKPARSASARPGRVVRKLVDQVARDPRLLAPVREAIVALEPALLRLPPVAPRFFSQHDHAGRRLVERVAERSFKYNDEFAGDFHGFHSGVRSAFQSLNEAAVEDESPFAEALRGLEAQWEEQDALEAPGRQVAVDAMYFAEARDAEAAQIAGR</sequence>
<feature type="compositionally biased region" description="Gly residues" evidence="1">
    <location>
        <begin position="69"/>
        <end position="91"/>
    </location>
</feature>
<feature type="compositionally biased region" description="Low complexity" evidence="1">
    <location>
        <begin position="108"/>
        <end position="143"/>
    </location>
</feature>
<evidence type="ECO:0000256" key="1">
    <source>
        <dbReference type="SAM" id="MobiDB-lite"/>
    </source>
</evidence>
<feature type="compositionally biased region" description="Low complexity" evidence="1">
    <location>
        <begin position="177"/>
        <end position="202"/>
    </location>
</feature>
<keyword evidence="3" id="KW-1185">Reference proteome</keyword>
<dbReference type="Proteomes" id="UP000500826">
    <property type="component" value="Chromosome"/>
</dbReference>
<gene>
    <name evidence="2" type="ORF">HK414_02305</name>
</gene>
<protein>
    <submittedName>
        <fullName evidence="2">DUF1631 family protein</fullName>
    </submittedName>
</protein>
<dbReference type="InterPro" id="IPR012434">
    <property type="entry name" value="DUF1631"/>
</dbReference>